<reference evidence="2" key="2">
    <citation type="submission" date="2020-09" db="EMBL/GenBank/DDBJ databases">
        <authorList>
            <person name="Sun Q."/>
            <person name="Zhou Y."/>
        </authorList>
    </citation>
    <scope>NUCLEOTIDE SEQUENCE</scope>
    <source>
        <strain evidence="2">CGMCC 1.15152</strain>
    </source>
</reference>
<dbReference type="AlphaFoldDB" id="A0A916Y142"/>
<evidence type="ECO:0008006" key="4">
    <source>
        <dbReference type="Google" id="ProtNLM"/>
    </source>
</evidence>
<gene>
    <name evidence="2" type="ORF">GCM10010915_02250</name>
</gene>
<dbReference type="RefSeq" id="WP_229730815.1">
    <property type="nucleotide sequence ID" value="NZ_BMHO01000001.1"/>
</dbReference>
<evidence type="ECO:0000313" key="2">
    <source>
        <dbReference type="EMBL" id="GGD25759.1"/>
    </source>
</evidence>
<evidence type="ECO:0000313" key="3">
    <source>
        <dbReference type="Proteomes" id="UP000633205"/>
    </source>
</evidence>
<name>A0A916Y142_9MICO</name>
<dbReference type="Proteomes" id="UP000633205">
    <property type="component" value="Unassembled WGS sequence"/>
</dbReference>
<comment type="caution">
    <text evidence="2">The sequence shown here is derived from an EMBL/GenBank/DDBJ whole genome shotgun (WGS) entry which is preliminary data.</text>
</comment>
<dbReference type="EMBL" id="BMHO01000001">
    <property type="protein sequence ID" value="GGD25759.1"/>
    <property type="molecule type" value="Genomic_DNA"/>
</dbReference>
<feature type="region of interest" description="Disordered" evidence="1">
    <location>
        <begin position="1"/>
        <end position="21"/>
    </location>
</feature>
<reference evidence="2" key="1">
    <citation type="journal article" date="2014" name="Int. J. Syst. Evol. Microbiol.">
        <title>Complete genome sequence of Corynebacterium casei LMG S-19264T (=DSM 44701T), isolated from a smear-ripened cheese.</title>
        <authorList>
            <consortium name="US DOE Joint Genome Institute (JGI-PGF)"/>
            <person name="Walter F."/>
            <person name="Albersmeier A."/>
            <person name="Kalinowski J."/>
            <person name="Ruckert C."/>
        </authorList>
    </citation>
    <scope>NUCLEOTIDE SEQUENCE</scope>
    <source>
        <strain evidence="2">CGMCC 1.15152</strain>
    </source>
</reference>
<evidence type="ECO:0000256" key="1">
    <source>
        <dbReference type="SAM" id="MobiDB-lite"/>
    </source>
</evidence>
<keyword evidence="3" id="KW-1185">Reference proteome</keyword>
<organism evidence="2 3">
    <name type="scientific">Microbacterium faecale</name>
    <dbReference type="NCBI Taxonomy" id="1804630"/>
    <lineage>
        <taxon>Bacteria</taxon>
        <taxon>Bacillati</taxon>
        <taxon>Actinomycetota</taxon>
        <taxon>Actinomycetes</taxon>
        <taxon>Micrococcales</taxon>
        <taxon>Microbacteriaceae</taxon>
        <taxon>Microbacterium</taxon>
    </lineage>
</organism>
<accession>A0A916Y142</accession>
<protein>
    <recommendedName>
        <fullName evidence="4">FHA domain-containing protein</fullName>
    </recommendedName>
</protein>
<proteinExistence type="predicted"/>
<sequence length="261" mass="27731">MTDPAVSPAEHELPADTVEPQADRLPAQGVVRVVFSGEVHIVEPGGVFTIGRDADLSVDTNHFLHRAFLQLSCSGGMWWLANVGSRLSATVSSAGGAVQSWLSPGARLPLVFDDSTVVFSAGPTTYEVSLHLESAPYGVSARVHESASGEETILPVSFTASQKQLIVALAEPMLRREGVSVSELPSSAAAAERLGWSISKFNRKLDFVCEKLDRFGVPGLRGGPGRLATNRRARLVEYAVSSQLIGRLDLPLLEAGDADDG</sequence>